<feature type="transmembrane region" description="Helical" evidence="7">
    <location>
        <begin position="646"/>
        <end position="671"/>
    </location>
</feature>
<dbReference type="InterPro" id="IPR003492">
    <property type="entry name" value="Battenin_disease_Cln3"/>
</dbReference>
<name>A0AAU9VUL8_9CNID</name>
<feature type="transmembrane region" description="Helical" evidence="7">
    <location>
        <begin position="683"/>
        <end position="703"/>
    </location>
</feature>
<comment type="similarity">
    <text evidence="2">Belongs to the battenin family.</text>
</comment>
<dbReference type="GO" id="GO:0051453">
    <property type="term" value="P:regulation of intracellular pH"/>
    <property type="evidence" value="ECO:0007669"/>
    <property type="project" value="TreeGrafter"/>
</dbReference>
<feature type="transmembrane region" description="Helical" evidence="7">
    <location>
        <begin position="871"/>
        <end position="894"/>
    </location>
</feature>
<dbReference type="EMBL" id="CALNXJ010000004">
    <property type="protein sequence ID" value="CAH3038330.1"/>
    <property type="molecule type" value="Genomic_DNA"/>
</dbReference>
<feature type="transmembrane region" description="Helical" evidence="7">
    <location>
        <begin position="478"/>
        <end position="503"/>
    </location>
</feature>
<feature type="transmembrane region" description="Helical" evidence="7">
    <location>
        <begin position="450"/>
        <end position="471"/>
    </location>
</feature>
<dbReference type="InterPro" id="IPR036259">
    <property type="entry name" value="MFS_trans_sf"/>
</dbReference>
<dbReference type="Gene3D" id="1.20.1250.20">
    <property type="entry name" value="MFS general substrate transporter like domains"/>
    <property type="match status" value="2"/>
</dbReference>
<feature type="transmembrane region" description="Helical" evidence="7">
    <location>
        <begin position="523"/>
        <end position="556"/>
    </location>
</feature>
<feature type="transmembrane region" description="Helical" evidence="7">
    <location>
        <begin position="388"/>
        <end position="408"/>
    </location>
</feature>
<feature type="transmembrane region" description="Helical" evidence="7">
    <location>
        <begin position="1185"/>
        <end position="1208"/>
    </location>
</feature>
<feature type="transmembrane region" description="Helical" evidence="7">
    <location>
        <begin position="709"/>
        <end position="734"/>
    </location>
</feature>
<evidence type="ECO:0008006" key="10">
    <source>
        <dbReference type="Google" id="ProtNLM"/>
    </source>
</evidence>
<keyword evidence="6 7" id="KW-0472">Membrane</keyword>
<sequence>MVAAQDILAETYIPTSVVLIANIGPVFLVSLIVPYFMQRIPYVVRAFLIFFLSVTGVIVLALARQVQWKLIGVGMVAVGAGLGEPTILSLTSFHGELTLAAFSAGTGVGFAIAPLYYTENLCDTSNKDDEENDEGTSLSWREKMMVICQLLPHMLPLFITCFSEYIIVQAVITTLAFPSSPFKPRDHYEYYIVVFVVGEMVGRSYLLVLSYIKRDWGEKAKFPYLWVLCLIEVMDLLFLVLAAWYRFLPSVWIVLLLVFVCGLTVGAFYVNVVIIFRNCLQQKYKEFAMGYIDLPLTGGVLTAAVLGLYVEPLLREHCMILMDNTDFCFTRTHLKSLKLFAARSCMRLSRIKHEWGKFIMEDKTEEKHATLMDLFPANSDTDTSREKPGTICAFFVFGFLIYATYSLIISGAQDILAGTFVPTSAVLVANVGPYFIITVVAPYFIQKIAYFPRILAIFFLMVTGLTMVVSAKRVGVRLLGISLASFGFGLGELSFIAMTSFYHGTAVSAFSAGTGTGISMAPLYYTAMTTWACVSPSVTISIMAVSLVFMLIFYALMERKHTQDGQAAAKGITRKDIQYSPIEEEEQDINPGDDLLTWKEKCTAIKKVWPIIASIISAWIAEYLIIQSVVTTIAFPSAPFPPRDHYQYYIFVFLFGELFGRSYLIVLSYLLPNLAQKLTVRRIWFLSAAEISLLVFFLLAAWYRFLTDVTIVLILSFIGGIIIGIMYVNMLSVYSEIEDPRSREFVLGYASAATGAGAITAGLLGLLIEPWLRSHCLIVAVHNSFCFTRLQGGGDPFRSRVIMEKGTEIAEDRNLEKDIKEEKGEEGDESKDVIKTAKAKREPMRNLLAFYAFGALIYTVYSVIISGAQDILAGTFIPTAAVLVTNVGPYFLVTMIAPYFIHKMPYVVRIVAIYAFFTAGLFIIVYAKEVYLKLVGICTTSLGAGIGEVSFFTLTAYYEKVSVAAYSAGTGSGFILGPLYYTGLTTWSCVSPNNAMLIMAGSPLLYLIFYAIMEKKHSVAAATSGELNESESQANMVTWKEKLSTAGKILPLVGSLFIAYVSEYVIIQSVITTMAFPSAPFPPRVHYRYYIFIFLSGEFIARSYLAVIASLKPSLVNVFAIRRIWILSLVLVAQLVFFTLAAWYRFLHDVWIVFILIFIAGLGAGAAFTNAFVVVSETDPRFKEFAMGFATIGMGAGTFCAGVVGLLMEPVIRDHCLLVSDVGDYCFTRPFGGWNQTLSC</sequence>
<feature type="transmembrane region" description="Helical" evidence="7">
    <location>
        <begin position="1123"/>
        <end position="1144"/>
    </location>
</feature>
<feature type="transmembrane region" description="Helical" evidence="7">
    <location>
        <begin position="420"/>
        <end position="444"/>
    </location>
</feature>
<dbReference type="SUPFAM" id="SSF103473">
    <property type="entry name" value="MFS general substrate transporter"/>
    <property type="match status" value="3"/>
</dbReference>
<dbReference type="CDD" id="cd06174">
    <property type="entry name" value="MFS"/>
    <property type="match status" value="1"/>
</dbReference>
<keyword evidence="9" id="KW-1185">Reference proteome</keyword>
<comment type="caution">
    <text evidence="8">The sequence shown here is derived from an EMBL/GenBank/DDBJ whole genome shotgun (WGS) entry which is preliminary data.</text>
</comment>
<proteinExistence type="inferred from homology"/>
<organism evidence="8 9">
    <name type="scientific">Pocillopora meandrina</name>
    <dbReference type="NCBI Taxonomy" id="46732"/>
    <lineage>
        <taxon>Eukaryota</taxon>
        <taxon>Metazoa</taxon>
        <taxon>Cnidaria</taxon>
        <taxon>Anthozoa</taxon>
        <taxon>Hexacorallia</taxon>
        <taxon>Scleractinia</taxon>
        <taxon>Astrocoeniina</taxon>
        <taxon>Pocilloporidae</taxon>
        <taxon>Pocillopora</taxon>
    </lineage>
</organism>
<feature type="transmembrane region" description="Helical" evidence="7">
    <location>
        <begin position="251"/>
        <end position="276"/>
    </location>
</feature>
<evidence type="ECO:0000256" key="5">
    <source>
        <dbReference type="ARBA" id="ARBA00022989"/>
    </source>
</evidence>
<feature type="transmembrane region" description="Helical" evidence="7">
    <location>
        <begin position="190"/>
        <end position="212"/>
    </location>
</feature>
<accession>A0AAU9VUL8</accession>
<feature type="transmembrane region" description="Helical" evidence="7">
    <location>
        <begin position="12"/>
        <end position="36"/>
    </location>
</feature>
<feature type="transmembrane region" description="Helical" evidence="7">
    <location>
        <begin position="154"/>
        <end position="178"/>
    </location>
</feature>
<evidence type="ECO:0000256" key="3">
    <source>
        <dbReference type="ARBA" id="ARBA00022448"/>
    </source>
</evidence>
<keyword evidence="5 7" id="KW-1133">Transmembrane helix</keyword>
<feature type="transmembrane region" description="Helical" evidence="7">
    <location>
        <begin position="70"/>
        <end position="91"/>
    </location>
</feature>
<feature type="transmembrane region" description="Helical" evidence="7">
    <location>
        <begin position="288"/>
        <end position="310"/>
    </location>
</feature>
<feature type="transmembrane region" description="Helical" evidence="7">
    <location>
        <begin position="931"/>
        <end position="951"/>
    </location>
</feature>
<feature type="transmembrane region" description="Helical" evidence="7">
    <location>
        <begin position="1150"/>
        <end position="1173"/>
    </location>
</feature>
<feature type="transmembrane region" description="Helical" evidence="7">
    <location>
        <begin position="42"/>
        <end position="63"/>
    </location>
</feature>
<feature type="transmembrane region" description="Helical" evidence="7">
    <location>
        <begin position="608"/>
        <end position="626"/>
    </location>
</feature>
<evidence type="ECO:0000256" key="2">
    <source>
        <dbReference type="ARBA" id="ARBA00007467"/>
    </source>
</evidence>
<dbReference type="Pfam" id="PF02487">
    <property type="entry name" value="CLN3"/>
    <property type="match status" value="4"/>
</dbReference>
<feature type="transmembrane region" description="Helical" evidence="7">
    <location>
        <begin position="963"/>
        <end position="983"/>
    </location>
</feature>
<feature type="transmembrane region" description="Helical" evidence="7">
    <location>
        <begin position="97"/>
        <end position="117"/>
    </location>
</feature>
<protein>
    <recommendedName>
        <fullName evidence="10">Battenin</fullName>
    </recommendedName>
</protein>
<feature type="transmembrane region" description="Helical" evidence="7">
    <location>
        <begin position="995"/>
        <end position="1013"/>
    </location>
</feature>
<dbReference type="GO" id="GO:0016020">
    <property type="term" value="C:membrane"/>
    <property type="evidence" value="ECO:0007669"/>
    <property type="project" value="InterPro"/>
</dbReference>
<feature type="transmembrane region" description="Helical" evidence="7">
    <location>
        <begin position="847"/>
        <end position="865"/>
    </location>
</feature>
<dbReference type="AlphaFoldDB" id="A0AAU9VUL8"/>
<dbReference type="GO" id="GO:0005773">
    <property type="term" value="C:vacuole"/>
    <property type="evidence" value="ECO:0007669"/>
    <property type="project" value="TreeGrafter"/>
</dbReference>
<dbReference type="PANTHER" id="PTHR10981:SF0">
    <property type="entry name" value="BATTENIN"/>
    <property type="match status" value="1"/>
</dbReference>
<feature type="transmembrane region" description="Helical" evidence="7">
    <location>
        <begin position="746"/>
        <end position="766"/>
    </location>
</feature>
<dbReference type="GO" id="GO:0012505">
    <property type="term" value="C:endomembrane system"/>
    <property type="evidence" value="ECO:0007669"/>
    <property type="project" value="UniProtKB-SubCell"/>
</dbReference>
<evidence type="ECO:0000313" key="9">
    <source>
        <dbReference type="Proteomes" id="UP001159428"/>
    </source>
</evidence>
<feature type="transmembrane region" description="Helical" evidence="7">
    <location>
        <begin position="224"/>
        <end position="245"/>
    </location>
</feature>
<dbReference type="Proteomes" id="UP001159428">
    <property type="component" value="Unassembled WGS sequence"/>
</dbReference>
<evidence type="ECO:0000256" key="4">
    <source>
        <dbReference type="ARBA" id="ARBA00022692"/>
    </source>
</evidence>
<evidence type="ECO:0000256" key="1">
    <source>
        <dbReference type="ARBA" id="ARBA00004127"/>
    </source>
</evidence>
<keyword evidence="4 7" id="KW-0812">Transmembrane</keyword>
<feature type="transmembrane region" description="Helical" evidence="7">
    <location>
        <begin position="1087"/>
        <end position="1111"/>
    </location>
</feature>
<reference evidence="8 9" key="1">
    <citation type="submission" date="2022-05" db="EMBL/GenBank/DDBJ databases">
        <authorList>
            <consortium name="Genoscope - CEA"/>
            <person name="William W."/>
        </authorList>
    </citation>
    <scope>NUCLEOTIDE SEQUENCE [LARGE SCALE GENOMIC DNA]</scope>
</reference>
<evidence type="ECO:0000256" key="7">
    <source>
        <dbReference type="SAM" id="Phobius"/>
    </source>
</evidence>
<evidence type="ECO:0000256" key="6">
    <source>
        <dbReference type="ARBA" id="ARBA00023136"/>
    </source>
</evidence>
<comment type="subcellular location">
    <subcellularLocation>
        <location evidence="1">Endomembrane system</location>
        <topology evidence="1">Multi-pass membrane protein</topology>
    </subcellularLocation>
</comment>
<dbReference type="PRINTS" id="PR01315">
    <property type="entry name" value="BATTENIN"/>
</dbReference>
<feature type="transmembrane region" description="Helical" evidence="7">
    <location>
        <begin position="1049"/>
        <end position="1067"/>
    </location>
</feature>
<feature type="transmembrane region" description="Helical" evidence="7">
    <location>
        <begin position="906"/>
        <end position="925"/>
    </location>
</feature>
<dbReference type="PANTHER" id="PTHR10981">
    <property type="entry name" value="BATTENIN"/>
    <property type="match status" value="1"/>
</dbReference>
<feature type="transmembrane region" description="Helical" evidence="7">
    <location>
        <begin position="772"/>
        <end position="790"/>
    </location>
</feature>
<keyword evidence="3" id="KW-0813">Transport</keyword>
<evidence type="ECO:0000313" key="8">
    <source>
        <dbReference type="EMBL" id="CAH3038330.1"/>
    </source>
</evidence>
<gene>
    <name evidence="8" type="ORF">PMEA_00021632</name>
</gene>